<reference evidence="7 8" key="1">
    <citation type="submission" date="2020-10" db="EMBL/GenBank/DDBJ databases">
        <title>Eggerthella sp. nov., isolated from human feces.</title>
        <authorList>
            <person name="Yajun G."/>
        </authorList>
    </citation>
    <scope>NUCLEOTIDE SEQUENCE [LARGE SCALE GENOMIC DNA]</scope>
    <source>
        <strain evidence="7 8">HF-1101</strain>
    </source>
</reference>
<dbReference type="GO" id="GO:0005886">
    <property type="term" value="C:plasma membrane"/>
    <property type="evidence" value="ECO:0007669"/>
    <property type="project" value="UniProtKB-SubCell"/>
</dbReference>
<evidence type="ECO:0000256" key="5">
    <source>
        <dbReference type="ARBA" id="ARBA00023136"/>
    </source>
</evidence>
<gene>
    <name evidence="7" type="ORF">GS424_003315</name>
</gene>
<comment type="subcellular location">
    <subcellularLocation>
        <location evidence="1">Cell membrane</location>
        <topology evidence="1">Multi-pass membrane protein</topology>
    </subcellularLocation>
</comment>
<keyword evidence="5" id="KW-0472">Membrane</keyword>
<evidence type="ECO:0000256" key="1">
    <source>
        <dbReference type="ARBA" id="ARBA00004651"/>
    </source>
</evidence>
<dbReference type="InterPro" id="IPR051449">
    <property type="entry name" value="ABC-2_transporter_component"/>
</dbReference>
<dbReference type="Proteomes" id="UP000478463">
    <property type="component" value="Chromosome"/>
</dbReference>
<accession>A0A6L7J0C6</accession>
<evidence type="ECO:0000313" key="8">
    <source>
        <dbReference type="Proteomes" id="UP000478463"/>
    </source>
</evidence>
<dbReference type="PANTHER" id="PTHR30294">
    <property type="entry name" value="MEMBRANE COMPONENT OF ABC TRANSPORTER YHHJ-RELATED"/>
    <property type="match status" value="1"/>
</dbReference>
<dbReference type="AlphaFoldDB" id="A0A6L7J0C6"/>
<dbReference type="GO" id="GO:0140359">
    <property type="term" value="F:ABC-type transporter activity"/>
    <property type="evidence" value="ECO:0007669"/>
    <property type="project" value="InterPro"/>
</dbReference>
<dbReference type="PANTHER" id="PTHR30294:SF29">
    <property type="entry name" value="MULTIDRUG ABC TRANSPORTER PERMEASE YBHS-RELATED"/>
    <property type="match status" value="1"/>
</dbReference>
<keyword evidence="4" id="KW-1133">Transmembrane helix</keyword>
<evidence type="ECO:0000256" key="4">
    <source>
        <dbReference type="ARBA" id="ARBA00022989"/>
    </source>
</evidence>
<name>A0A6L7J0C6_9ACTN</name>
<feature type="domain" description="ABC-2 type transporter transmembrane" evidence="6">
    <location>
        <begin position="16"/>
        <end position="396"/>
    </location>
</feature>
<organism evidence="7 8">
    <name type="scientific">Eggerthella guodeyinii</name>
    <dbReference type="NCBI Taxonomy" id="2690837"/>
    <lineage>
        <taxon>Bacteria</taxon>
        <taxon>Bacillati</taxon>
        <taxon>Actinomycetota</taxon>
        <taxon>Coriobacteriia</taxon>
        <taxon>Eggerthellales</taxon>
        <taxon>Eggerthellaceae</taxon>
        <taxon>Eggerthella</taxon>
    </lineage>
</organism>
<evidence type="ECO:0000313" key="7">
    <source>
        <dbReference type="EMBL" id="QOS68903.1"/>
    </source>
</evidence>
<evidence type="ECO:0000259" key="6">
    <source>
        <dbReference type="Pfam" id="PF12698"/>
    </source>
</evidence>
<proteinExistence type="predicted"/>
<sequence>MFNVFKGALLTLVREKSIFIWSLAFPLILSTMFVFMFANLDDAGQFEPIPTVVVADENLDAAPGFSEMIDTLSEPGDDQMLDVVRVDTEQEARSLMSGNEAAGPGYSDTLSDGAVGYFTVDADGTPTVHVKAGVTPDSLDSAYQSILKTIGDAYVRNVALIEDVAATNPAALADTAALEKLLDTGDLTEKIDVTQNPPKESVRYFFALLGMAALFGGQIGMIAICRTQPNLSPLGARRAVAALSRAKTLTATLAASWVLTFVCITVAFLYIRFVAGVDFGGRDAMCVAVIAAAALVATAFGTLLGSLPKVDEGVKGGLLSGIVCFASLFAGLYGSPTMKLADTINAAAPGVQLINPAVQISQAFYSIMYYDTYQRTIEHILILLVMAAVLFAASALFIRRQRYASL</sequence>
<evidence type="ECO:0000256" key="2">
    <source>
        <dbReference type="ARBA" id="ARBA00022475"/>
    </source>
</evidence>
<dbReference type="Pfam" id="PF12698">
    <property type="entry name" value="ABC2_membrane_3"/>
    <property type="match status" value="1"/>
</dbReference>
<dbReference type="EMBL" id="CP063310">
    <property type="protein sequence ID" value="QOS68903.1"/>
    <property type="molecule type" value="Genomic_DNA"/>
</dbReference>
<keyword evidence="2" id="KW-1003">Cell membrane</keyword>
<evidence type="ECO:0000256" key="3">
    <source>
        <dbReference type="ARBA" id="ARBA00022692"/>
    </source>
</evidence>
<dbReference type="RefSeq" id="WP_160943523.1">
    <property type="nucleotide sequence ID" value="NZ_CP063310.1"/>
</dbReference>
<protein>
    <submittedName>
        <fullName evidence="7">ABC transporter permease</fullName>
    </submittedName>
</protein>
<dbReference type="InterPro" id="IPR013525">
    <property type="entry name" value="ABC2_TM"/>
</dbReference>
<keyword evidence="3" id="KW-0812">Transmembrane</keyword>
<dbReference type="KEGG" id="egd:GS424_003315"/>